<dbReference type="PANTHER" id="PTHR42756:SF1">
    <property type="entry name" value="TRANSCRIPTIONAL REPRESSOR OF EMRAB OPERON"/>
    <property type="match status" value="1"/>
</dbReference>
<dbReference type="Proteomes" id="UP000237466">
    <property type="component" value="Unassembled WGS sequence"/>
</dbReference>
<dbReference type="InterPro" id="IPR036388">
    <property type="entry name" value="WH-like_DNA-bd_sf"/>
</dbReference>
<dbReference type="InterPro" id="IPR000835">
    <property type="entry name" value="HTH_MarR-typ"/>
</dbReference>
<sequence>MMDAIDRVVEQWDRERPELDTEPMAIMGRIFRITKYLESAVGEVHKRYDLKMGEFDVVATLRRSGAPYRLTPSELLGSLMLTSGAMTNRLDKLEQKGLILRQHSKEDRRSVTVELTEHGLVTVNKLIEEHVAIQHALLKNLSKPQKQALNAVLKEWLGQFE</sequence>
<evidence type="ECO:0000256" key="3">
    <source>
        <dbReference type="ARBA" id="ARBA00023163"/>
    </source>
</evidence>
<dbReference type="EMBL" id="PDGH01000081">
    <property type="protein sequence ID" value="POB48193.1"/>
    <property type="molecule type" value="Genomic_DNA"/>
</dbReference>
<dbReference type="AlphaFoldDB" id="A0A2S3R3B6"/>
<evidence type="ECO:0000256" key="2">
    <source>
        <dbReference type="ARBA" id="ARBA00023125"/>
    </source>
</evidence>
<dbReference type="SMART" id="SM00347">
    <property type="entry name" value="HTH_MARR"/>
    <property type="match status" value="1"/>
</dbReference>
<dbReference type="PROSITE" id="PS50995">
    <property type="entry name" value="HTH_MARR_2"/>
    <property type="match status" value="1"/>
</dbReference>
<dbReference type="OrthoDB" id="32523at2"/>
<dbReference type="SUPFAM" id="SSF46785">
    <property type="entry name" value="Winged helix' DNA-binding domain"/>
    <property type="match status" value="1"/>
</dbReference>
<dbReference type="PANTHER" id="PTHR42756">
    <property type="entry name" value="TRANSCRIPTIONAL REGULATOR, MARR"/>
    <property type="match status" value="1"/>
</dbReference>
<feature type="domain" description="HTH marR-type" evidence="4">
    <location>
        <begin position="23"/>
        <end position="158"/>
    </location>
</feature>
<dbReference type="GO" id="GO:0003700">
    <property type="term" value="F:DNA-binding transcription factor activity"/>
    <property type="evidence" value="ECO:0007669"/>
    <property type="project" value="InterPro"/>
</dbReference>
<evidence type="ECO:0000313" key="5">
    <source>
        <dbReference type="EMBL" id="POB48193.1"/>
    </source>
</evidence>
<evidence type="ECO:0000256" key="1">
    <source>
        <dbReference type="ARBA" id="ARBA00023015"/>
    </source>
</evidence>
<evidence type="ECO:0000313" key="6">
    <source>
        <dbReference type="Proteomes" id="UP000237466"/>
    </source>
</evidence>
<dbReference type="Pfam" id="PF01047">
    <property type="entry name" value="MarR"/>
    <property type="match status" value="1"/>
</dbReference>
<name>A0A2S3R3B6_VIBVL</name>
<dbReference type="InterPro" id="IPR036390">
    <property type="entry name" value="WH_DNA-bd_sf"/>
</dbReference>
<comment type="caution">
    <text evidence="5">The sequence shown here is derived from an EMBL/GenBank/DDBJ whole genome shotgun (WGS) entry which is preliminary data.</text>
</comment>
<organism evidence="5 6">
    <name type="scientific">Vibrio vulnificus</name>
    <dbReference type="NCBI Taxonomy" id="672"/>
    <lineage>
        <taxon>Bacteria</taxon>
        <taxon>Pseudomonadati</taxon>
        <taxon>Pseudomonadota</taxon>
        <taxon>Gammaproteobacteria</taxon>
        <taxon>Vibrionales</taxon>
        <taxon>Vibrionaceae</taxon>
        <taxon>Vibrio</taxon>
    </lineage>
</organism>
<gene>
    <name evidence="5" type="ORF">CRN52_10725</name>
</gene>
<dbReference type="PROSITE" id="PS01117">
    <property type="entry name" value="HTH_MARR_1"/>
    <property type="match status" value="1"/>
</dbReference>
<accession>A0A2S3R3B6</accession>
<keyword evidence="1" id="KW-0805">Transcription regulation</keyword>
<reference evidence="5 6" key="1">
    <citation type="journal article" date="2018" name="Front. Microbiol.">
        <title>Phylogeny of Vibrio vulnificus from the Analysis of the Core-Genome: Implications for Intra-Species Taxonomy.</title>
        <authorList>
            <person name="Roig F.J."/>
            <person name="Gonzalez-Candelas F."/>
            <person name="Sanjuan E."/>
            <person name="Fouz B."/>
            <person name="Feil E.J."/>
            <person name="Llorens C."/>
            <person name="Baker-Austin C."/>
            <person name="Oliver J.D."/>
            <person name="Danin-Poleg Y."/>
            <person name="Gibas C.J."/>
            <person name="Kashi Y."/>
            <person name="Gulig P.A."/>
            <person name="Morrison S.S."/>
            <person name="Amaro C."/>
        </authorList>
    </citation>
    <scope>NUCLEOTIDE SEQUENCE [LARGE SCALE GENOMIC DNA]</scope>
    <source>
        <strain evidence="5 6">CECT4608</strain>
    </source>
</reference>
<keyword evidence="3" id="KW-0804">Transcription</keyword>
<evidence type="ECO:0000259" key="4">
    <source>
        <dbReference type="PROSITE" id="PS50995"/>
    </source>
</evidence>
<dbReference type="Gene3D" id="1.10.10.10">
    <property type="entry name" value="Winged helix-like DNA-binding domain superfamily/Winged helix DNA-binding domain"/>
    <property type="match status" value="1"/>
</dbReference>
<dbReference type="GO" id="GO:0003677">
    <property type="term" value="F:DNA binding"/>
    <property type="evidence" value="ECO:0007669"/>
    <property type="project" value="UniProtKB-KW"/>
</dbReference>
<protein>
    <submittedName>
        <fullName evidence="5">MarR family transcriptional regulator</fullName>
    </submittedName>
</protein>
<keyword evidence="2" id="KW-0238">DNA-binding</keyword>
<proteinExistence type="predicted"/>
<dbReference type="InterPro" id="IPR023187">
    <property type="entry name" value="Tscrpt_reg_MarR-type_CS"/>
</dbReference>
<dbReference type="PRINTS" id="PR00598">
    <property type="entry name" value="HTHMARR"/>
</dbReference>